<dbReference type="GO" id="GO:0009734">
    <property type="term" value="P:auxin-activated signaling pathway"/>
    <property type="evidence" value="ECO:0007669"/>
    <property type="project" value="UniProtKB-KW"/>
</dbReference>
<keyword evidence="8" id="KW-0010">Activator</keyword>
<keyword evidence="7" id="KW-0238">DNA-binding</keyword>
<keyword evidence="5" id="KW-0862">Zinc</keyword>
<evidence type="ECO:0000256" key="8">
    <source>
        <dbReference type="ARBA" id="ARBA00023159"/>
    </source>
</evidence>
<dbReference type="NCBIfam" id="TIGR01623">
    <property type="entry name" value="put_zinc_LRP1"/>
    <property type="match status" value="1"/>
</dbReference>
<keyword evidence="3" id="KW-0217">Developmental protein</keyword>
<sequence>MDQASLNSVLDKLVRKVVPMLNPNGRKVVEVGDLCGRRNVIDFLLPDVTIIFRRKCGNDLEQNHSKWVETVKLAPDIINMTFTPIVSLLEGVPGVNHLTRAIDLYLEYEDMYYIFLATFLLHNILGHLRFPRFTSISIAPVRSKPVLKRGIGLGPVGPEAKKWLEVRGFEIREPFFLPAPAHLQFHSLSLSPLHPLPPHPPATVDLLRPAQPPRERAPSLLRLSLSLSLARSLSLALSLSLSVAPTATTPSSHRRRVSTAAAPATTTPKLARAEREGSGSGTSTCQDCGNQAKKDCSHRRCRWCCKSRGLDCAKHVKSSGYPSRGGGSANLWPRRQRLGPVGPLPPPRNLGSCLPKPQPLLTLPRLITPPLLLDSQSWLFMEETAQQMKRPFGIPEKPEFTVGLDEALKKLKMNVLSEGVSVMVLTGVGGSGKTTLATMLCWDEQVIESS</sequence>
<dbReference type="Pfam" id="PF05142">
    <property type="entry name" value="DUF702"/>
    <property type="match status" value="1"/>
</dbReference>
<gene>
    <name evidence="13" type="ORF">DEO72_LG11g1333</name>
</gene>
<keyword evidence="4" id="KW-0479">Metal-binding</keyword>
<dbReference type="GO" id="GO:0003677">
    <property type="term" value="F:DNA binding"/>
    <property type="evidence" value="ECO:0007669"/>
    <property type="project" value="UniProtKB-KW"/>
</dbReference>
<proteinExistence type="inferred from homology"/>
<comment type="subcellular location">
    <subcellularLocation>
        <location evidence="1">Nucleus</location>
    </subcellularLocation>
</comment>
<dbReference type="GO" id="GO:0045893">
    <property type="term" value="P:positive regulation of DNA-templated transcription"/>
    <property type="evidence" value="ECO:0007669"/>
    <property type="project" value="TreeGrafter"/>
</dbReference>
<evidence type="ECO:0000256" key="11">
    <source>
        <dbReference type="SAM" id="MobiDB-lite"/>
    </source>
</evidence>
<evidence type="ECO:0000256" key="5">
    <source>
        <dbReference type="ARBA" id="ARBA00022833"/>
    </source>
</evidence>
<dbReference type="Pfam" id="PF01823">
    <property type="entry name" value="MACPF"/>
    <property type="match status" value="1"/>
</dbReference>
<dbReference type="InterPro" id="IPR007818">
    <property type="entry name" value="SHI"/>
</dbReference>
<feature type="compositionally biased region" description="Low complexity" evidence="11">
    <location>
        <begin position="259"/>
        <end position="268"/>
    </location>
</feature>
<feature type="region of interest" description="Disordered" evidence="11">
    <location>
        <begin position="318"/>
        <end position="352"/>
    </location>
</feature>
<dbReference type="SUPFAM" id="SSF52540">
    <property type="entry name" value="P-loop containing nucleoside triphosphate hydrolases"/>
    <property type="match status" value="1"/>
</dbReference>
<evidence type="ECO:0000313" key="14">
    <source>
        <dbReference type="Proteomes" id="UP000501690"/>
    </source>
</evidence>
<dbReference type="AlphaFoldDB" id="A0A4D6NNU7"/>
<dbReference type="Proteomes" id="UP000501690">
    <property type="component" value="Linkage Group LG11"/>
</dbReference>
<evidence type="ECO:0000256" key="10">
    <source>
        <dbReference type="ARBA" id="ARBA00023294"/>
    </source>
</evidence>
<keyword evidence="14" id="KW-1185">Reference proteome</keyword>
<evidence type="ECO:0000256" key="6">
    <source>
        <dbReference type="ARBA" id="ARBA00023070"/>
    </source>
</evidence>
<evidence type="ECO:0000256" key="1">
    <source>
        <dbReference type="ARBA" id="ARBA00004123"/>
    </source>
</evidence>
<keyword evidence="9" id="KW-0539">Nucleus</keyword>
<dbReference type="GO" id="GO:0005634">
    <property type="term" value="C:nucleus"/>
    <property type="evidence" value="ECO:0007669"/>
    <property type="project" value="UniProtKB-SubCell"/>
</dbReference>
<evidence type="ECO:0000313" key="13">
    <source>
        <dbReference type="EMBL" id="QCE14334.1"/>
    </source>
</evidence>
<evidence type="ECO:0000259" key="12">
    <source>
        <dbReference type="Pfam" id="PF01823"/>
    </source>
</evidence>
<evidence type="ECO:0000256" key="3">
    <source>
        <dbReference type="ARBA" id="ARBA00022473"/>
    </source>
</evidence>
<organism evidence="13 14">
    <name type="scientific">Vigna unguiculata</name>
    <name type="common">Cowpea</name>
    <dbReference type="NCBI Taxonomy" id="3917"/>
    <lineage>
        <taxon>Eukaryota</taxon>
        <taxon>Viridiplantae</taxon>
        <taxon>Streptophyta</taxon>
        <taxon>Embryophyta</taxon>
        <taxon>Tracheophyta</taxon>
        <taxon>Spermatophyta</taxon>
        <taxon>Magnoliopsida</taxon>
        <taxon>eudicotyledons</taxon>
        <taxon>Gunneridae</taxon>
        <taxon>Pentapetalae</taxon>
        <taxon>rosids</taxon>
        <taxon>fabids</taxon>
        <taxon>Fabales</taxon>
        <taxon>Fabaceae</taxon>
        <taxon>Papilionoideae</taxon>
        <taxon>50 kb inversion clade</taxon>
        <taxon>NPAAA clade</taxon>
        <taxon>indigoferoid/millettioid clade</taxon>
        <taxon>Phaseoleae</taxon>
        <taxon>Vigna</taxon>
    </lineage>
</organism>
<dbReference type="InterPro" id="IPR006510">
    <property type="entry name" value="Znf_LRP1"/>
</dbReference>
<comment type="similarity">
    <text evidence="2">Belongs to the SHI protein family.</text>
</comment>
<dbReference type="GO" id="GO:0003700">
    <property type="term" value="F:DNA-binding transcription factor activity"/>
    <property type="evidence" value="ECO:0007669"/>
    <property type="project" value="InterPro"/>
</dbReference>
<dbReference type="EMBL" id="CP039355">
    <property type="protein sequence ID" value="QCE14334.1"/>
    <property type="molecule type" value="Genomic_DNA"/>
</dbReference>
<feature type="region of interest" description="Disordered" evidence="11">
    <location>
        <begin position="244"/>
        <end position="292"/>
    </location>
</feature>
<accession>A0A4D6NNU7</accession>
<keyword evidence="10" id="KW-0927">Auxin signaling pathway</keyword>
<evidence type="ECO:0000256" key="7">
    <source>
        <dbReference type="ARBA" id="ARBA00023125"/>
    </source>
</evidence>
<dbReference type="PANTHER" id="PTHR31604:SF30">
    <property type="entry name" value="PROTEIN LATERAL ROOT PRIMORDIUM 1"/>
    <property type="match status" value="1"/>
</dbReference>
<dbReference type="InterPro" id="IPR020864">
    <property type="entry name" value="MACPF"/>
</dbReference>
<dbReference type="GO" id="GO:0046872">
    <property type="term" value="F:metal ion binding"/>
    <property type="evidence" value="ECO:0007669"/>
    <property type="project" value="UniProtKB-KW"/>
</dbReference>
<evidence type="ECO:0000256" key="2">
    <source>
        <dbReference type="ARBA" id="ARBA00006911"/>
    </source>
</evidence>
<dbReference type="GO" id="GO:0009851">
    <property type="term" value="P:auxin biosynthetic process"/>
    <property type="evidence" value="ECO:0007669"/>
    <property type="project" value="UniProtKB-KW"/>
</dbReference>
<evidence type="ECO:0000256" key="4">
    <source>
        <dbReference type="ARBA" id="ARBA00022723"/>
    </source>
</evidence>
<dbReference type="InterPro" id="IPR027417">
    <property type="entry name" value="P-loop_NTPase"/>
</dbReference>
<reference evidence="13 14" key="1">
    <citation type="submission" date="2019-04" db="EMBL/GenBank/DDBJ databases">
        <title>An improved genome assembly and genetic linkage map for asparagus bean, Vigna unguiculata ssp. sesquipedialis.</title>
        <authorList>
            <person name="Xia Q."/>
            <person name="Zhang R."/>
            <person name="Dong Y."/>
        </authorList>
    </citation>
    <scope>NUCLEOTIDE SEQUENCE [LARGE SCALE GENOMIC DNA]</scope>
    <source>
        <tissue evidence="13">Leaf</tissue>
    </source>
</reference>
<dbReference type="GO" id="GO:0016787">
    <property type="term" value="F:hydrolase activity"/>
    <property type="evidence" value="ECO:0007669"/>
    <property type="project" value="UniProtKB-KW"/>
</dbReference>
<dbReference type="Gene3D" id="3.40.50.300">
    <property type="entry name" value="P-loop containing nucleotide triphosphate hydrolases"/>
    <property type="match status" value="1"/>
</dbReference>
<keyword evidence="13" id="KW-0378">Hydrolase</keyword>
<feature type="domain" description="MACPF" evidence="12">
    <location>
        <begin position="59"/>
        <end position="105"/>
    </location>
</feature>
<dbReference type="PANTHER" id="PTHR31604">
    <property type="entry name" value="PROTEIN LATERAL ROOT PRIMORDIUM 1"/>
    <property type="match status" value="1"/>
</dbReference>
<protein>
    <submittedName>
        <fullName evidence="13">P-loop containing nucleoside triphosphate hydrolase</fullName>
    </submittedName>
</protein>
<name>A0A4D6NNU7_VIGUN</name>
<keyword evidence="6" id="KW-0073">Auxin biosynthesis</keyword>
<evidence type="ECO:0000256" key="9">
    <source>
        <dbReference type="ARBA" id="ARBA00023242"/>
    </source>
</evidence>